<keyword evidence="3" id="KW-1185">Reference proteome</keyword>
<evidence type="ECO:0000313" key="3">
    <source>
        <dbReference type="Proteomes" id="UP000198287"/>
    </source>
</evidence>
<dbReference type="EMBL" id="LNIX01000027">
    <property type="protein sequence ID" value="OXA42133.1"/>
    <property type="molecule type" value="Genomic_DNA"/>
</dbReference>
<reference evidence="2 3" key="1">
    <citation type="submission" date="2015-12" db="EMBL/GenBank/DDBJ databases">
        <title>The genome of Folsomia candida.</title>
        <authorList>
            <person name="Faddeeva A."/>
            <person name="Derks M.F."/>
            <person name="Anvar Y."/>
            <person name="Smit S."/>
            <person name="Van Straalen N."/>
            <person name="Roelofs D."/>
        </authorList>
    </citation>
    <scope>NUCLEOTIDE SEQUENCE [LARGE SCALE GENOMIC DNA]</scope>
    <source>
        <strain evidence="2 3">VU population</strain>
        <tissue evidence="2">Whole body</tissue>
    </source>
</reference>
<sequence length="473" mass="53410">MSQVYDPTINTCTSIKLGARRFPDYATCAQLTLGGKFNFTDLNLVSGTKASKEKYLRNADFYIMYNKIITKDVIDYYYLYPVSAYFSWVPYCGSRSPFKMATVSFKKSTLEGLKGLMIPLNQYTWVASGVSFTFIALFLTISGLKSGDTFGQISLYFVQAWQWILSSLSGQYHQTPSIFRHIPHFRVLGVTCVLFFYLLGTVFYQGSMYSALIAVSPPDIASTMETVVDSKIQIITTSRVILDNIAIKASSLLIYVMNSDITNTTVNSARLFRTFSDLKDMLNFIHTGSEFLAGLNISEGFEVQFGDYSFKRVMDTFAVINSGYDLDEVLAGLEVKRQPYIIRHTELPTLFQNVPLTITLGFMSSFLFQGFGQLAESRLYEFWMALRNLQHLLKNVREKSSKEVYQKVLVTNFFGARKEIVFDEEKQVSLSALEGVLVLCAGSLGVAVFLFINELVAYSRIKYVIGKCRKAVP</sequence>
<accession>A0A226DAD9</accession>
<feature type="transmembrane region" description="Helical" evidence="1">
    <location>
        <begin position="432"/>
        <end position="452"/>
    </location>
</feature>
<name>A0A226DAD9_FOLCA</name>
<protein>
    <recommendedName>
        <fullName evidence="4">Ionotropic glutamate receptor C-terminal domain-containing protein</fullName>
    </recommendedName>
</protein>
<evidence type="ECO:0000313" key="2">
    <source>
        <dbReference type="EMBL" id="OXA42133.1"/>
    </source>
</evidence>
<keyword evidence="1" id="KW-0472">Membrane</keyword>
<keyword evidence="1" id="KW-0812">Transmembrane</keyword>
<feature type="transmembrane region" description="Helical" evidence="1">
    <location>
        <begin position="185"/>
        <end position="204"/>
    </location>
</feature>
<proteinExistence type="predicted"/>
<organism evidence="2 3">
    <name type="scientific">Folsomia candida</name>
    <name type="common">Springtail</name>
    <dbReference type="NCBI Taxonomy" id="158441"/>
    <lineage>
        <taxon>Eukaryota</taxon>
        <taxon>Metazoa</taxon>
        <taxon>Ecdysozoa</taxon>
        <taxon>Arthropoda</taxon>
        <taxon>Hexapoda</taxon>
        <taxon>Collembola</taxon>
        <taxon>Entomobryomorpha</taxon>
        <taxon>Isotomoidea</taxon>
        <taxon>Isotomidae</taxon>
        <taxon>Proisotominae</taxon>
        <taxon>Folsomia</taxon>
    </lineage>
</organism>
<evidence type="ECO:0000256" key="1">
    <source>
        <dbReference type="SAM" id="Phobius"/>
    </source>
</evidence>
<gene>
    <name evidence="2" type="ORF">Fcan01_23250</name>
</gene>
<feature type="transmembrane region" description="Helical" evidence="1">
    <location>
        <begin position="123"/>
        <end position="141"/>
    </location>
</feature>
<keyword evidence="1" id="KW-1133">Transmembrane helix</keyword>
<dbReference type="AlphaFoldDB" id="A0A226DAD9"/>
<comment type="caution">
    <text evidence="2">The sequence shown here is derived from an EMBL/GenBank/DDBJ whole genome shotgun (WGS) entry which is preliminary data.</text>
</comment>
<evidence type="ECO:0008006" key="4">
    <source>
        <dbReference type="Google" id="ProtNLM"/>
    </source>
</evidence>
<dbReference type="Proteomes" id="UP000198287">
    <property type="component" value="Unassembled WGS sequence"/>
</dbReference>